<keyword evidence="3" id="KW-0378">Hydrolase</keyword>
<dbReference type="CDD" id="cd08023">
    <property type="entry name" value="GH16_laminarinase_like"/>
    <property type="match status" value="1"/>
</dbReference>
<dbReference type="KEGG" id="obg:Verru16b_01418"/>
<accession>A0A1D8ATZ6</accession>
<feature type="domain" description="GH16" evidence="2">
    <location>
        <begin position="1"/>
        <end position="252"/>
    </location>
</feature>
<organism evidence="3 4">
    <name type="scientific">Lacunisphaera limnophila</name>
    <dbReference type="NCBI Taxonomy" id="1838286"/>
    <lineage>
        <taxon>Bacteria</taxon>
        <taxon>Pseudomonadati</taxon>
        <taxon>Verrucomicrobiota</taxon>
        <taxon>Opitutia</taxon>
        <taxon>Opitutales</taxon>
        <taxon>Opitutaceae</taxon>
        <taxon>Lacunisphaera</taxon>
    </lineage>
</organism>
<dbReference type="SUPFAM" id="SSF49899">
    <property type="entry name" value="Concanavalin A-like lectins/glucanases"/>
    <property type="match status" value="1"/>
</dbReference>
<dbReference type="PROSITE" id="PS51762">
    <property type="entry name" value="GH16_2"/>
    <property type="match status" value="1"/>
</dbReference>
<dbReference type="Gene3D" id="2.60.120.200">
    <property type="match status" value="1"/>
</dbReference>
<dbReference type="STRING" id="1838286.Verru16b_01418"/>
<evidence type="ECO:0000313" key="4">
    <source>
        <dbReference type="Proteomes" id="UP000095228"/>
    </source>
</evidence>
<dbReference type="Proteomes" id="UP000095228">
    <property type="component" value="Chromosome"/>
</dbReference>
<dbReference type="EMBL" id="CP016094">
    <property type="protein sequence ID" value="AOS44357.1"/>
    <property type="molecule type" value="Genomic_DNA"/>
</dbReference>
<protein>
    <submittedName>
        <fullName evidence="3">Beta-glucanase</fullName>
        <ecNumber evidence="3">3.2.1.73</ecNumber>
    </submittedName>
</protein>
<dbReference type="PATRIC" id="fig|1838286.3.peg.1433"/>
<sequence length="252" mass="27781">MTPLLTTLLWHDEFDQPVGTGPDPRKWVHDLGDNGWGNKELQTYTNARENSEVVDDPAASGGRALVLRAVRTPAGGYTSARLKTHGTYAATHGRIEARLKLPQGQGIWPAFWMLGENINEVPWPACGEIDIMELVGHLPGTLYGTLHGPGYSGAHGLTQSLVLPDGAVFAEAYHVFAVDWRPGRIDWLLDGQVYRSLTPADLPAGAPWVFDHARFFLLLNLAVGGAWPGYPDATTQLPQEYRVDYVRVYRLD</sequence>
<evidence type="ECO:0000259" key="2">
    <source>
        <dbReference type="PROSITE" id="PS51762"/>
    </source>
</evidence>
<dbReference type="GO" id="GO:0005975">
    <property type="term" value="P:carbohydrate metabolic process"/>
    <property type="evidence" value="ECO:0007669"/>
    <property type="project" value="InterPro"/>
</dbReference>
<dbReference type="InterPro" id="IPR050546">
    <property type="entry name" value="Glycosyl_Hydrlase_16"/>
</dbReference>
<dbReference type="AlphaFoldDB" id="A0A1D8ATZ6"/>
<comment type="similarity">
    <text evidence="1">Belongs to the glycosyl hydrolase 16 family.</text>
</comment>
<dbReference type="RefSeq" id="WP_069961609.1">
    <property type="nucleotide sequence ID" value="NZ_CP016094.1"/>
</dbReference>
<keyword evidence="3" id="KW-0326">Glycosidase</keyword>
<dbReference type="PANTHER" id="PTHR10963">
    <property type="entry name" value="GLYCOSYL HYDROLASE-RELATED"/>
    <property type="match status" value="1"/>
</dbReference>
<dbReference type="OrthoDB" id="9809583at2"/>
<dbReference type="InterPro" id="IPR000757">
    <property type="entry name" value="Beta-glucanase-like"/>
</dbReference>
<dbReference type="GO" id="GO:0042972">
    <property type="term" value="F:licheninase activity"/>
    <property type="evidence" value="ECO:0007669"/>
    <property type="project" value="UniProtKB-EC"/>
</dbReference>
<keyword evidence="4" id="KW-1185">Reference proteome</keyword>
<evidence type="ECO:0000256" key="1">
    <source>
        <dbReference type="ARBA" id="ARBA00006865"/>
    </source>
</evidence>
<dbReference type="EC" id="3.2.1.73" evidence="3"/>
<dbReference type="Pfam" id="PF00722">
    <property type="entry name" value="Glyco_hydro_16"/>
    <property type="match status" value="1"/>
</dbReference>
<evidence type="ECO:0000313" key="3">
    <source>
        <dbReference type="EMBL" id="AOS44357.1"/>
    </source>
</evidence>
<reference evidence="3 4" key="1">
    <citation type="submission" date="2016-06" db="EMBL/GenBank/DDBJ databases">
        <title>Three novel species with peptidoglycan cell walls form the new genus Lacunisphaera gen. nov. in the family Opitutaceae of the verrucomicrobial subdivision 4.</title>
        <authorList>
            <person name="Rast P."/>
            <person name="Gloeckner I."/>
            <person name="Jogler M."/>
            <person name="Boedeker C."/>
            <person name="Jeske O."/>
            <person name="Wiegand S."/>
            <person name="Reinhardt R."/>
            <person name="Schumann P."/>
            <person name="Rohde M."/>
            <person name="Spring S."/>
            <person name="Gloeckner F.O."/>
            <person name="Jogler C."/>
        </authorList>
    </citation>
    <scope>NUCLEOTIDE SEQUENCE [LARGE SCALE GENOMIC DNA]</scope>
    <source>
        <strain evidence="3 4">IG16b</strain>
    </source>
</reference>
<name>A0A1D8ATZ6_9BACT</name>
<proteinExistence type="inferred from homology"/>
<dbReference type="PANTHER" id="PTHR10963:SF55">
    <property type="entry name" value="GLYCOSIDE HYDROLASE FAMILY 16 PROTEIN"/>
    <property type="match status" value="1"/>
</dbReference>
<gene>
    <name evidence="3" type="primary">bglA_3</name>
    <name evidence="3" type="ORF">Verru16b_01418</name>
</gene>
<dbReference type="InterPro" id="IPR013320">
    <property type="entry name" value="ConA-like_dom_sf"/>
</dbReference>